<dbReference type="EMBL" id="JR037008">
    <property type="protein sequence ID" value="AEY57525.1"/>
    <property type="molecule type" value="mRNA"/>
</dbReference>
<reference evidence="1" key="1">
    <citation type="submission" date="2011-11" db="EMBL/GenBank/DDBJ databases">
        <title>Decoding the brain transcriptome of the Eastern honeybee (Apis cerana) based on pyrosequencing.</title>
        <authorList>
            <person name="Sun L."/>
            <person name="Zheng H."/>
            <person name="Wang Y."/>
            <person name="Xie X."/>
            <person name="Zhu Y."/>
            <person name="Gu W."/>
            <person name="Wang S."/>
        </authorList>
    </citation>
    <scope>NUCLEOTIDE SEQUENCE</scope>
    <source>
        <tissue evidence="1">Brain</tissue>
    </source>
</reference>
<accession>V9I8V5</accession>
<gene>
    <name evidence="1" type="ORF">ACCB00266.4</name>
</gene>
<protein>
    <submittedName>
        <fullName evidence="1">Uncharacterized protein</fullName>
    </submittedName>
</protein>
<organism evidence="1">
    <name type="scientific">Apis cerana</name>
    <name type="common">Indian honeybee</name>
    <dbReference type="NCBI Taxonomy" id="7461"/>
    <lineage>
        <taxon>Eukaryota</taxon>
        <taxon>Metazoa</taxon>
        <taxon>Ecdysozoa</taxon>
        <taxon>Arthropoda</taxon>
        <taxon>Hexapoda</taxon>
        <taxon>Insecta</taxon>
        <taxon>Pterygota</taxon>
        <taxon>Neoptera</taxon>
        <taxon>Endopterygota</taxon>
        <taxon>Hymenoptera</taxon>
        <taxon>Apocrita</taxon>
        <taxon>Aculeata</taxon>
        <taxon>Apoidea</taxon>
        <taxon>Anthophila</taxon>
        <taxon>Apidae</taxon>
        <taxon>Apis</taxon>
    </lineage>
</organism>
<name>V9I8V5_APICE</name>
<dbReference type="AlphaFoldDB" id="V9I8V5"/>
<evidence type="ECO:0000313" key="1">
    <source>
        <dbReference type="EMBL" id="AEY57525.1"/>
    </source>
</evidence>
<proteinExistence type="evidence at transcript level"/>
<sequence>MACACLLTIALVLYILFDVNYFLRIVFTILTGRLFQKKKEDF</sequence>